<keyword evidence="3" id="KW-1185">Reference proteome</keyword>
<feature type="compositionally biased region" description="Basic and acidic residues" evidence="1">
    <location>
        <begin position="797"/>
        <end position="809"/>
    </location>
</feature>
<dbReference type="EMBL" id="SRMA01011868">
    <property type="protein sequence ID" value="TRZ03268.1"/>
    <property type="molecule type" value="Genomic_DNA"/>
</dbReference>
<feature type="compositionally biased region" description="Polar residues" evidence="1">
    <location>
        <begin position="813"/>
        <end position="834"/>
    </location>
</feature>
<dbReference type="Proteomes" id="UP000316079">
    <property type="component" value="Unassembled WGS sequence"/>
</dbReference>
<evidence type="ECO:0000313" key="3">
    <source>
        <dbReference type="Proteomes" id="UP000316079"/>
    </source>
</evidence>
<comment type="caution">
    <text evidence="2">The sequence shown here is derived from an EMBL/GenBank/DDBJ whole genome shotgun (WGS) entry which is preliminary data.</text>
</comment>
<feature type="region of interest" description="Disordered" evidence="1">
    <location>
        <begin position="405"/>
        <end position="424"/>
    </location>
</feature>
<proteinExistence type="predicted"/>
<name>A0A553RM61_9TELE</name>
<feature type="region of interest" description="Disordered" evidence="1">
    <location>
        <begin position="784"/>
        <end position="870"/>
    </location>
</feature>
<feature type="non-terminal residue" evidence="2">
    <location>
        <position position="1973"/>
    </location>
</feature>
<gene>
    <name evidence="2" type="ORF">DNTS_006705</name>
</gene>
<evidence type="ECO:0000313" key="2">
    <source>
        <dbReference type="EMBL" id="TRZ03268.1"/>
    </source>
</evidence>
<sequence length="1973" mass="217603">MSNSLAVVLQAQLVGRRLVPRQWSKRDYFVESRNLGCDRNLNNPDWPEQIGFEALDEPQDHVLEHAEIQAIWGSDLDAQGAWGGTLSGLQWYPIVAGPEGELVQLLHLAVIWAEIEAVRVTEIEAEPETGMLKEAESVFEAEAEELQLMRKRVKNTNETLSLTLLERLLPMMTVVVQKEHGAIPARASASMQAAFFGWAEGGMRDRVSTGTFSFGESKATAPMDGQNRGISNKEKAGYIQEKASDSEMQKGVTTADFSLLSTAGLWSGVKKKLVPLVLTGETDPEPELLFRALVSPPTEKTEVSTKGRLHWKDMGSKSKEAMPMSGGLRSTSSAERGVLPAVQKITVEGGRESITAGAREVRDSSLLADRRVPVSPLPPEYDRAKCMKFKKPDVEREALGRVYQHAQGGNRLQEAGRRPEQGDAEGATLKLDQSLTFPESHVDSIQTDAGFLTQQPELSTRLPSDGNHTSESTAINTSIHVRAGPQLILLSAMAERRERPFRVTSVCSSASVNCEEEKYKMKRETTLTFKGESLAAAEAKQPLGCIPVTVSESSLALCSLEGEDYALKQDRVTQSCEVSHIQLKQYTVVFSILYESPTIPHPQHLPPLLELSGTVPRTKHRASKPKETVGRAVKRGLPLHERRAVYQHVPFTPQLDPLGPVPSRAREVEETEKNVRAPVKRLWPDGADQHINIGMNSCAPLLRHLRTPEISEQSYMNDHHTCAHSELKKSSSYLYCPKVNILIVEVGTFCKLWEVSLGERESEKIPGQQSGRSRGWMLLASSGTISSASGCRPALRPLREEGRKRENKDVMTSCGSKQSESCTSQHCSSPTASLHDTDSLQEQPARERVRANPDQTDMSAETSPHTPWAAGWLQPSGLRANVKCQHLIKEHRAACGIRELSKGKIKEKRIEKNILYATINRPTSCSLGVHVWWVANRRQRVTGPVARNHSRKAATFHGENSFHERTARLNIQTRDRAVVCTDSRQISAGRAKLEAAGETALESLGLQRKLAWSGSAVSILAKIAFWSSLGERRYSRAEKRTPQSHLMHLDVFCTQVKRGKAITRGTFSVLARHDEVKKAPPAAPPLSDMDPTLTYCDDDDIATDESRQSLQHDSPNKPPPGSQSWGDLGDRGWKRGESLEKAVMRSCYFKTGKEPCACLLDTPTSTAQILRVVLKSLELVKEWASFGVGLLNFDCTCGVPPVGWNIADQSRHKRPRPPTLMLITVVERVLMEGSPPQSFSDSASAQKGCCFLQETSQEGLEVGSHSDEAWDELQSLNNHTGFHPTGLPGTKPGCELVPSRVKASEGARAYHVRHWIGVNAWLVGPEACSCWETCLVGSLGPPAAGYQGKEILEGSMDEGHWEEELAGEEGEVLDENAKGVGDSSFSLAGLCGNFLARKPSSEDSDVGPIERTLSGLSLPEDDLQNREEIFGKRLRSYKLMCVCCGYAESITAGMCVTLTEDCRMEAGCCSCPDFPARALGLAEGLRRLCLLTKQAASVLKRTAAARKQMVATMPATTGRARPSSGTSGCGKNCIIKNIPSIPETELHDVVINWGCVIGWRNPRSKHRELQNADNIIAGSITTADAKLAWSAQRDEERGSRAPTGALASDITAEKRVSTEDDVIFHTSIPLLFSHLLPITLHEQPESTLVEETEHSCSDETIASSPPSCMPSARYKDLQKILSVNSEDERLPLEHITEHSVSKQEENQELQQEVLFDKMERSYNLSHLASFVEKNLCNVVEMEWVRERAREWGERVSSARDPFQKQTEHVQSREQCESGKVEREKYYIEGSPEYSGSTWGGGPKIDAPCCSLCNHLVEKSAAPARTPLVEGGGVGAEIGYLSVALPVKSESSAFQGELEREVASEPQYHAQKRRMPVVTRGFEISSVVEVFLHLNGCLPLKMNRRKKLLSHCKIAGEAGEGMCNREKDKEEEEDGQFDLPPTGNLHQLLMPRAFYIPLCIVTVVFLHQNMDFLE</sequence>
<feature type="region of interest" description="Disordered" evidence="1">
    <location>
        <begin position="458"/>
        <end position="477"/>
    </location>
</feature>
<accession>A0A553RM61</accession>
<feature type="region of interest" description="Disordered" evidence="1">
    <location>
        <begin position="1105"/>
        <end position="1131"/>
    </location>
</feature>
<organism evidence="2 3">
    <name type="scientific">Danionella cerebrum</name>
    <dbReference type="NCBI Taxonomy" id="2873325"/>
    <lineage>
        <taxon>Eukaryota</taxon>
        <taxon>Metazoa</taxon>
        <taxon>Chordata</taxon>
        <taxon>Craniata</taxon>
        <taxon>Vertebrata</taxon>
        <taxon>Euteleostomi</taxon>
        <taxon>Actinopterygii</taxon>
        <taxon>Neopterygii</taxon>
        <taxon>Teleostei</taxon>
        <taxon>Ostariophysi</taxon>
        <taxon>Cypriniformes</taxon>
        <taxon>Danionidae</taxon>
        <taxon>Danioninae</taxon>
        <taxon>Danionella</taxon>
    </lineage>
</organism>
<feature type="compositionally biased region" description="Polar residues" evidence="1">
    <location>
        <begin position="853"/>
        <end position="865"/>
    </location>
</feature>
<reference evidence="2 3" key="1">
    <citation type="journal article" date="2019" name="Sci. Data">
        <title>Hybrid genome assembly and annotation of Danionella translucida.</title>
        <authorList>
            <person name="Kadobianskyi M."/>
            <person name="Schulze L."/>
            <person name="Schuelke M."/>
            <person name="Judkewitz B."/>
        </authorList>
    </citation>
    <scope>NUCLEOTIDE SEQUENCE [LARGE SCALE GENOMIC DNA]</scope>
    <source>
        <strain evidence="2 3">Bolton</strain>
    </source>
</reference>
<evidence type="ECO:0000256" key="1">
    <source>
        <dbReference type="SAM" id="MobiDB-lite"/>
    </source>
</evidence>
<protein>
    <submittedName>
        <fullName evidence="2">Uncharacterized protein</fullName>
    </submittedName>
</protein>